<reference evidence="1 2" key="1">
    <citation type="submission" date="2020-08" db="EMBL/GenBank/DDBJ databases">
        <title>Genome sequence of Diaphorobacter aerolatus KACC 16536T.</title>
        <authorList>
            <person name="Hyun D.-W."/>
            <person name="Bae J.-W."/>
        </authorList>
    </citation>
    <scope>NUCLEOTIDE SEQUENCE [LARGE SCALE GENOMIC DNA]</scope>
    <source>
        <strain evidence="1 2">KACC 16536</strain>
    </source>
</reference>
<proteinExistence type="predicted"/>
<dbReference type="RefSeq" id="WP_187723751.1">
    <property type="nucleotide sequence ID" value="NZ_CP060783.1"/>
</dbReference>
<keyword evidence="2" id="KW-1185">Reference proteome</keyword>
<protein>
    <submittedName>
        <fullName evidence="1">Uncharacterized protein</fullName>
    </submittedName>
</protein>
<accession>A0A7H0GIG0</accession>
<evidence type="ECO:0000313" key="2">
    <source>
        <dbReference type="Proteomes" id="UP000516028"/>
    </source>
</evidence>
<sequence length="302" mass="33282">MKQRLASVVFVAAVIVGWAGVWIAQYNAPARETGPLQTLKAAELQGVKRVVFDVKTSYQWQYSRPTLVLAGWSGDMRLQTAREMKNSSTPLLLVREGDTVFVRMAESPSNADQKKKPFIALDRPVSLTLPASITELTWPQVHLLMASAADMPSLSIRARELNVGATARNDILWETLSDAEVHADLRSDAAQGKLGTLTAHLLPTDPCFHDPRKGEKYSDDFSYKGGIFGQITVLSADAQIAIHTMEPDLQLALKTSPDAMLKLRRIAYLERVQVQTLTTAQADELKQIKSSLWPACEQPNGS</sequence>
<gene>
    <name evidence="1" type="ORF">H9K75_18690</name>
</gene>
<name>A0A7H0GIG0_9BURK</name>
<dbReference type="Proteomes" id="UP000516028">
    <property type="component" value="Chromosome"/>
</dbReference>
<dbReference type="AlphaFoldDB" id="A0A7H0GIG0"/>
<evidence type="ECO:0000313" key="1">
    <source>
        <dbReference type="EMBL" id="QNP48076.1"/>
    </source>
</evidence>
<dbReference type="EMBL" id="CP060783">
    <property type="protein sequence ID" value="QNP48076.1"/>
    <property type="molecule type" value="Genomic_DNA"/>
</dbReference>
<dbReference type="KEGG" id="daer:H9K75_18690"/>
<organism evidence="1 2">
    <name type="scientific">Diaphorobacter aerolatus</name>
    <dbReference type="NCBI Taxonomy" id="1288495"/>
    <lineage>
        <taxon>Bacteria</taxon>
        <taxon>Pseudomonadati</taxon>
        <taxon>Pseudomonadota</taxon>
        <taxon>Betaproteobacteria</taxon>
        <taxon>Burkholderiales</taxon>
        <taxon>Comamonadaceae</taxon>
        <taxon>Diaphorobacter</taxon>
    </lineage>
</organism>